<gene>
    <name evidence="6" type="ORF">RBU60_11560</name>
</gene>
<comment type="subcellular location">
    <subcellularLocation>
        <location evidence="1">Cell envelope</location>
    </subcellularLocation>
</comment>
<dbReference type="CDD" id="cd02966">
    <property type="entry name" value="TlpA_like_family"/>
    <property type="match status" value="1"/>
</dbReference>
<proteinExistence type="predicted"/>
<evidence type="ECO:0000256" key="4">
    <source>
        <dbReference type="ARBA" id="ARBA00023284"/>
    </source>
</evidence>
<dbReference type="PROSITE" id="PS51352">
    <property type="entry name" value="THIOREDOXIN_2"/>
    <property type="match status" value="1"/>
</dbReference>
<evidence type="ECO:0000256" key="1">
    <source>
        <dbReference type="ARBA" id="ARBA00004196"/>
    </source>
</evidence>
<dbReference type="InterPro" id="IPR025380">
    <property type="entry name" value="DUF4369"/>
</dbReference>
<dbReference type="InterPro" id="IPR050553">
    <property type="entry name" value="Thioredoxin_ResA/DsbE_sf"/>
</dbReference>
<sequence length="372" mass="41670">MKKFLVLILALTALLACENESKDESVLTAKIDVEDGAKVYFSAMSNDGTPKAIDTAIVKNGEFSLELPKVDYQTLSILTLDGDARGNVLFINENKKTEGTVYKDSLQKSDLTGGENQKLLQKYLNFIGEQGKKSNELGKKFRDPNLRNDPEMVQSLKQEKEVLTKQENEFREKLIKDNPNSLVSVLVLADMIGMNINPNADKKALFNSLSKKAKSSPSGKKIEKYLEANQDISIGSKAPGFSAKTPEGEELSLEGALGKITIIDFWASWCKPCRIENPNVVKLYNKYHDKGLNIIGVSLDKKTQKDKWLKAIEDDKLAWQHVSNLEYWNEPIAKLYNVRSIPATFILDEDGNIIAKNLRGKRLEDKIAELLD</sequence>
<accession>A0ABU1A3D1</accession>
<dbReference type="SUPFAM" id="SSF52833">
    <property type="entry name" value="Thioredoxin-like"/>
    <property type="match status" value="1"/>
</dbReference>
<dbReference type="InterPro" id="IPR013766">
    <property type="entry name" value="Thioredoxin_domain"/>
</dbReference>
<keyword evidence="2" id="KW-0201">Cytochrome c-type biogenesis</keyword>
<dbReference type="PANTHER" id="PTHR42852">
    <property type="entry name" value="THIOL:DISULFIDE INTERCHANGE PROTEIN DSBE"/>
    <property type="match status" value="1"/>
</dbReference>
<dbReference type="Gene3D" id="3.40.30.10">
    <property type="entry name" value="Glutaredoxin"/>
    <property type="match status" value="1"/>
</dbReference>
<evidence type="ECO:0000313" key="6">
    <source>
        <dbReference type="EMBL" id="MDQ7918214.1"/>
    </source>
</evidence>
<evidence type="ECO:0000256" key="3">
    <source>
        <dbReference type="ARBA" id="ARBA00023157"/>
    </source>
</evidence>
<evidence type="ECO:0000259" key="5">
    <source>
        <dbReference type="PROSITE" id="PS51352"/>
    </source>
</evidence>
<protein>
    <submittedName>
        <fullName evidence="6">Redoxin domain-containing protein</fullName>
    </submittedName>
</protein>
<organism evidence="6 7">
    <name type="scientific">Mesonia profundi</name>
    <dbReference type="NCBI Taxonomy" id="3070998"/>
    <lineage>
        <taxon>Bacteria</taxon>
        <taxon>Pseudomonadati</taxon>
        <taxon>Bacteroidota</taxon>
        <taxon>Flavobacteriia</taxon>
        <taxon>Flavobacteriales</taxon>
        <taxon>Flavobacteriaceae</taxon>
        <taxon>Mesonia</taxon>
    </lineage>
</organism>
<dbReference type="PROSITE" id="PS51257">
    <property type="entry name" value="PROKAR_LIPOPROTEIN"/>
    <property type="match status" value="1"/>
</dbReference>
<dbReference type="InterPro" id="IPR036249">
    <property type="entry name" value="Thioredoxin-like_sf"/>
</dbReference>
<reference evidence="6 7" key="1">
    <citation type="submission" date="2023-08" db="EMBL/GenBank/DDBJ databases">
        <title>Mesonia sp. MT50, isolated from deep-sea sediment of the Mariana Trench.</title>
        <authorList>
            <person name="Fu H."/>
        </authorList>
    </citation>
    <scope>NUCLEOTIDE SEQUENCE [LARGE SCALE GENOMIC DNA]</scope>
    <source>
        <strain evidence="6 7">MT50</strain>
    </source>
</reference>
<name>A0ABU1A3D1_9FLAO</name>
<dbReference type="Proteomes" id="UP001230915">
    <property type="component" value="Unassembled WGS sequence"/>
</dbReference>
<dbReference type="RefSeq" id="WP_308865207.1">
    <property type="nucleotide sequence ID" value="NZ_JAVHUL010000034.1"/>
</dbReference>
<dbReference type="InterPro" id="IPR000866">
    <property type="entry name" value="AhpC/TSA"/>
</dbReference>
<feature type="domain" description="Thioredoxin" evidence="5">
    <location>
        <begin position="232"/>
        <end position="372"/>
    </location>
</feature>
<evidence type="ECO:0000313" key="7">
    <source>
        <dbReference type="Proteomes" id="UP001230915"/>
    </source>
</evidence>
<keyword evidence="7" id="KW-1185">Reference proteome</keyword>
<dbReference type="PANTHER" id="PTHR42852:SF6">
    <property type="entry name" value="THIOL:DISULFIDE INTERCHANGE PROTEIN DSBE"/>
    <property type="match status" value="1"/>
</dbReference>
<evidence type="ECO:0000256" key="2">
    <source>
        <dbReference type="ARBA" id="ARBA00022748"/>
    </source>
</evidence>
<dbReference type="Pfam" id="PF14289">
    <property type="entry name" value="DUF4369"/>
    <property type="match status" value="1"/>
</dbReference>
<dbReference type="Pfam" id="PF00578">
    <property type="entry name" value="AhpC-TSA"/>
    <property type="match status" value="1"/>
</dbReference>
<keyword evidence="3" id="KW-1015">Disulfide bond</keyword>
<dbReference type="EMBL" id="JAVHUL010000034">
    <property type="protein sequence ID" value="MDQ7918214.1"/>
    <property type="molecule type" value="Genomic_DNA"/>
</dbReference>
<comment type="caution">
    <text evidence="6">The sequence shown here is derived from an EMBL/GenBank/DDBJ whole genome shotgun (WGS) entry which is preliminary data.</text>
</comment>
<keyword evidence="4" id="KW-0676">Redox-active center</keyword>